<keyword evidence="1 4" id="KW-0489">Methyltransferase</keyword>
<dbReference type="GO" id="GO:0008270">
    <property type="term" value="F:zinc ion binding"/>
    <property type="evidence" value="ECO:0007669"/>
    <property type="project" value="InterPro"/>
</dbReference>
<organism evidence="6 7">
    <name type="scientific">Roseospira navarrensis</name>
    <dbReference type="NCBI Taxonomy" id="140058"/>
    <lineage>
        <taxon>Bacteria</taxon>
        <taxon>Pseudomonadati</taxon>
        <taxon>Pseudomonadota</taxon>
        <taxon>Alphaproteobacteria</taxon>
        <taxon>Rhodospirillales</taxon>
        <taxon>Rhodospirillaceae</taxon>
        <taxon>Roseospira</taxon>
    </lineage>
</organism>
<dbReference type="PROSITE" id="PS50970">
    <property type="entry name" value="HCY"/>
    <property type="match status" value="1"/>
</dbReference>
<feature type="binding site" evidence="3 4">
    <location>
        <position position="270"/>
    </location>
    <ligand>
        <name>Zn(2+)</name>
        <dbReference type="ChEBI" id="CHEBI:29105"/>
    </ligand>
</feature>
<dbReference type="Proteomes" id="UP000434582">
    <property type="component" value="Unassembled WGS sequence"/>
</dbReference>
<evidence type="ECO:0000256" key="1">
    <source>
        <dbReference type="ARBA" id="ARBA00022603"/>
    </source>
</evidence>
<gene>
    <name evidence="6" type="ORF">GHC57_18585</name>
</gene>
<keyword evidence="2 4" id="KW-0808">Transferase</keyword>
<evidence type="ECO:0000256" key="3">
    <source>
        <dbReference type="PIRSR" id="PIRSR037505-2"/>
    </source>
</evidence>
<accession>A0A7X1ZHU4</accession>
<name>A0A7X1ZHU4_9PROT</name>
<dbReference type="SUPFAM" id="SSF82282">
    <property type="entry name" value="Homocysteine S-methyltransferase"/>
    <property type="match status" value="1"/>
</dbReference>
<protein>
    <submittedName>
        <fullName evidence="6">Homocysteine S-methyltransferase</fullName>
    </submittedName>
</protein>
<evidence type="ECO:0000313" key="7">
    <source>
        <dbReference type="Proteomes" id="UP000434582"/>
    </source>
</evidence>
<dbReference type="GO" id="GO:0032259">
    <property type="term" value="P:methylation"/>
    <property type="evidence" value="ECO:0007669"/>
    <property type="project" value="UniProtKB-KW"/>
</dbReference>
<evidence type="ECO:0000256" key="4">
    <source>
        <dbReference type="PROSITE-ProRule" id="PRU00333"/>
    </source>
</evidence>
<dbReference type="InterPro" id="IPR003726">
    <property type="entry name" value="HCY_dom"/>
</dbReference>
<sequence>MITILDGGMGQELVARSSTEPTPLWATQGMLDQPALVRAVHDDFFAAGAMVATTNTYATHHDRLIPVGLDDQFETLHRTACQVACAARDAAGGGGRVAGALGPLFGSYRNDPMPVDAVGRFDEICRLQAPFVDLFLIETASSIAQARTAVAGATGHGKPIWLSVSVDDGDGTLLRSGEPLEKVLNWTDGVDALLVNCATPEAVTVALDVIKGMDKAVGAYANGFTEIAPSFVAVDATVRSLSVRHDLTPAAYADFAEAWANKGATIIGGCCEVGPAHIAELVRRLT</sequence>
<dbReference type="Gene3D" id="3.20.20.330">
    <property type="entry name" value="Homocysteine-binding-like domain"/>
    <property type="match status" value="1"/>
</dbReference>
<reference evidence="6 7" key="1">
    <citation type="submission" date="2019-10" db="EMBL/GenBank/DDBJ databases">
        <title>Draft whole-genome sequence of the purple nonsulfur photosynthetic bacterium Roseospira navarrensis DSM 15114.</title>
        <authorList>
            <person name="Kyndt J.A."/>
            <person name="Meyer T.E."/>
        </authorList>
    </citation>
    <scope>NUCLEOTIDE SEQUENCE [LARGE SCALE GENOMIC DNA]</scope>
    <source>
        <strain evidence="6 7">DSM 15114</strain>
    </source>
</reference>
<evidence type="ECO:0000259" key="5">
    <source>
        <dbReference type="PROSITE" id="PS50970"/>
    </source>
</evidence>
<dbReference type="GO" id="GO:0009086">
    <property type="term" value="P:methionine biosynthetic process"/>
    <property type="evidence" value="ECO:0007669"/>
    <property type="project" value="InterPro"/>
</dbReference>
<proteinExistence type="predicted"/>
<dbReference type="RefSeq" id="WP_153347075.1">
    <property type="nucleotide sequence ID" value="NZ_WIVE01000117.1"/>
</dbReference>
<keyword evidence="3 4" id="KW-0862">Zinc</keyword>
<comment type="cofactor">
    <cofactor evidence="3">
        <name>Zn(2+)</name>
        <dbReference type="ChEBI" id="CHEBI:29105"/>
    </cofactor>
    <text evidence="3">Binds 1 zinc ion per subunit.</text>
</comment>
<dbReference type="Pfam" id="PF02574">
    <property type="entry name" value="S-methyl_trans"/>
    <property type="match status" value="1"/>
</dbReference>
<dbReference type="GO" id="GO:0008168">
    <property type="term" value="F:methyltransferase activity"/>
    <property type="evidence" value="ECO:0007669"/>
    <property type="project" value="UniProtKB-UniRule"/>
</dbReference>
<dbReference type="PIRSF" id="PIRSF037505">
    <property type="entry name" value="Betaine_HMT"/>
    <property type="match status" value="1"/>
</dbReference>
<keyword evidence="7" id="KW-1185">Reference proteome</keyword>
<feature type="binding site" evidence="3 4">
    <location>
        <position position="197"/>
    </location>
    <ligand>
        <name>Zn(2+)</name>
        <dbReference type="ChEBI" id="CHEBI:29105"/>
    </ligand>
</feature>
<dbReference type="PANTHER" id="PTHR11103">
    <property type="entry name" value="SLR1189 PROTEIN"/>
    <property type="match status" value="1"/>
</dbReference>
<feature type="binding site" evidence="3 4">
    <location>
        <position position="271"/>
    </location>
    <ligand>
        <name>Zn(2+)</name>
        <dbReference type="ChEBI" id="CHEBI:29105"/>
    </ligand>
</feature>
<dbReference type="AlphaFoldDB" id="A0A7X1ZHU4"/>
<dbReference type="PANTHER" id="PTHR11103:SF18">
    <property type="entry name" value="SLR1189 PROTEIN"/>
    <property type="match status" value="1"/>
</dbReference>
<dbReference type="OrthoDB" id="9803687at2"/>
<evidence type="ECO:0000313" key="6">
    <source>
        <dbReference type="EMBL" id="MQX38523.1"/>
    </source>
</evidence>
<comment type="caution">
    <text evidence="6">The sequence shown here is derived from an EMBL/GenBank/DDBJ whole genome shotgun (WGS) entry which is preliminary data.</text>
</comment>
<keyword evidence="3 4" id="KW-0479">Metal-binding</keyword>
<evidence type="ECO:0000256" key="2">
    <source>
        <dbReference type="ARBA" id="ARBA00022679"/>
    </source>
</evidence>
<feature type="domain" description="Hcy-binding" evidence="5">
    <location>
        <begin position="1"/>
        <end position="285"/>
    </location>
</feature>
<dbReference type="EMBL" id="WIVE01000117">
    <property type="protein sequence ID" value="MQX38523.1"/>
    <property type="molecule type" value="Genomic_DNA"/>
</dbReference>
<dbReference type="InterPro" id="IPR036589">
    <property type="entry name" value="HCY_dom_sf"/>
</dbReference>
<dbReference type="InterPro" id="IPR017226">
    <property type="entry name" value="BHMT-like"/>
</dbReference>